<organism evidence="1 2">
    <name type="scientific">Mogibacterium kristiansenii</name>
    <dbReference type="NCBI Taxonomy" id="2606708"/>
    <lineage>
        <taxon>Bacteria</taxon>
        <taxon>Bacillati</taxon>
        <taxon>Bacillota</taxon>
        <taxon>Clostridia</taxon>
        <taxon>Peptostreptococcales</taxon>
        <taxon>Anaerovoracaceae</taxon>
        <taxon>Mogibacterium</taxon>
    </lineage>
</organism>
<name>A0A6N7XF53_9FIRM</name>
<evidence type="ECO:0000313" key="2">
    <source>
        <dbReference type="Proteomes" id="UP000469424"/>
    </source>
</evidence>
<dbReference type="Proteomes" id="UP000469424">
    <property type="component" value="Unassembled WGS sequence"/>
</dbReference>
<proteinExistence type="predicted"/>
<dbReference type="RefSeq" id="WP_154553416.1">
    <property type="nucleotide sequence ID" value="NZ_VUNA01000001.1"/>
</dbReference>
<accession>A0A6N7XF53</accession>
<evidence type="ECO:0000313" key="1">
    <source>
        <dbReference type="EMBL" id="MST69858.1"/>
    </source>
</evidence>
<gene>
    <name evidence="1" type="ORF">FYJ65_00640</name>
</gene>
<dbReference type="EMBL" id="VUNA01000001">
    <property type="protein sequence ID" value="MST69858.1"/>
    <property type="molecule type" value="Genomic_DNA"/>
</dbReference>
<keyword evidence="2" id="KW-1185">Reference proteome</keyword>
<comment type="caution">
    <text evidence="1">The sequence shown here is derived from an EMBL/GenBank/DDBJ whole genome shotgun (WGS) entry which is preliminary data.</text>
</comment>
<dbReference type="AlphaFoldDB" id="A0A6N7XF53"/>
<protein>
    <submittedName>
        <fullName evidence="1">Uncharacterized protein</fullName>
    </submittedName>
</protein>
<reference evidence="1 2" key="1">
    <citation type="submission" date="2019-08" db="EMBL/GenBank/DDBJ databases">
        <title>In-depth cultivation of the pig gut microbiome towards novel bacterial diversity and tailored functional studies.</title>
        <authorList>
            <person name="Wylensek D."/>
            <person name="Hitch T.C.A."/>
            <person name="Clavel T."/>
        </authorList>
    </citation>
    <scope>NUCLEOTIDE SEQUENCE [LARGE SCALE GENOMIC DNA]</scope>
    <source>
        <strain evidence="1 2">WCA-MUC-591-APC-4B</strain>
    </source>
</reference>
<sequence>MNKRKKTRAVAAIVILAILLAMCSTDIMLRLAVFTYSPKSAVTMKYKKADDRSAGKDLYVITENVPVEKATRGMLETWEVYHFGPLKFAHYYGEC</sequence>